<accession>A0A813RH04</accession>
<comment type="caution">
    <text evidence="5">The sequence shown here is derived from an EMBL/GenBank/DDBJ whole genome shotgun (WGS) entry which is preliminary data.</text>
</comment>
<dbReference type="CDD" id="cd22434">
    <property type="entry name" value="KH-I_HNRNPK_rpt3"/>
    <property type="match status" value="1"/>
</dbReference>
<dbReference type="SMART" id="SM00322">
    <property type="entry name" value="KH"/>
    <property type="match status" value="3"/>
</dbReference>
<feature type="region of interest" description="Disordered" evidence="3">
    <location>
        <begin position="28"/>
        <end position="54"/>
    </location>
</feature>
<dbReference type="PANTHER" id="PTHR10288">
    <property type="entry name" value="KH DOMAIN CONTAINING RNA BINDING PROTEIN"/>
    <property type="match status" value="1"/>
</dbReference>
<dbReference type="Pfam" id="PF00013">
    <property type="entry name" value="KH_1"/>
    <property type="match status" value="3"/>
</dbReference>
<proteinExistence type="predicted"/>
<evidence type="ECO:0000259" key="4">
    <source>
        <dbReference type="SMART" id="SM00322"/>
    </source>
</evidence>
<dbReference type="SUPFAM" id="SSF54791">
    <property type="entry name" value="Eukaryotic type KH-domain (KH-domain type I)"/>
    <property type="match status" value="3"/>
</dbReference>
<name>A0A813RH04_ADIRI</name>
<dbReference type="AlphaFoldDB" id="A0A813RH04"/>
<evidence type="ECO:0000256" key="3">
    <source>
        <dbReference type="SAM" id="MobiDB-lite"/>
    </source>
</evidence>
<evidence type="ECO:0000313" key="6">
    <source>
        <dbReference type="Proteomes" id="UP000663852"/>
    </source>
</evidence>
<dbReference type="InterPro" id="IPR004087">
    <property type="entry name" value="KH_dom"/>
</dbReference>
<dbReference type="Gene3D" id="3.30.1370.10">
    <property type="entry name" value="K Homology domain, type 1"/>
    <property type="match status" value="3"/>
</dbReference>
<feature type="region of interest" description="Disordered" evidence="3">
    <location>
        <begin position="242"/>
        <end position="321"/>
    </location>
</feature>
<dbReference type="Proteomes" id="UP000663852">
    <property type="component" value="Unassembled WGS sequence"/>
</dbReference>
<feature type="domain" description="K Homology" evidence="4">
    <location>
        <begin position="321"/>
        <end position="391"/>
    </location>
</feature>
<dbReference type="OrthoDB" id="1937934at2759"/>
<keyword evidence="2" id="KW-0694">RNA-binding</keyword>
<protein>
    <recommendedName>
        <fullName evidence="4">K Homology domain-containing protein</fullName>
    </recommendedName>
</protein>
<evidence type="ECO:0000256" key="1">
    <source>
        <dbReference type="ARBA" id="ARBA00022737"/>
    </source>
</evidence>
<dbReference type="PROSITE" id="PS50084">
    <property type="entry name" value="KH_TYPE_1"/>
    <property type="match status" value="3"/>
</dbReference>
<keyword evidence="1" id="KW-0677">Repeat</keyword>
<dbReference type="GO" id="GO:0003723">
    <property type="term" value="F:RNA binding"/>
    <property type="evidence" value="ECO:0007669"/>
    <property type="project" value="UniProtKB-UniRule"/>
</dbReference>
<dbReference type="InterPro" id="IPR004088">
    <property type="entry name" value="KH_dom_type_1"/>
</dbReference>
<sequence length="399" mass="43874">MLQLLPQLTTTRSIYIANVGINQSSIMSEQTNKTENENNTQENTNGHNSNNGLKRSREHEHLNARFLVYSRDAGAIIGKRGSNIQLLRQKHKIVIQIPDCDGPERVLSLQGDYELCMSAIVDMLPILKDSQRMQNDQSEIRLLVHKNQAGALIGKSGERLRELRTRYNVGMKIFGVCLPLSTERVAALRGRIDDVESCLREVFTILEEAPVRTQMSLYDPINFDVSLSAEYGGFSDGNFAGLMNQSGGGGNPMNGPPLPHASLHPPPPPPPPSYHGPHDHGNFNGPSYGNHMDYPSGPMDNYNHLPPSLGVGPNPNYGPPQIQMTQVTIPNHFSSCIIGPRGTKIAHIRRTSGTVIRIDDPAPGSDDRIISIEGTPQQISQAQYLLQMAVKESGLWNGN</sequence>
<dbReference type="EMBL" id="CAJNOJ010000010">
    <property type="protein sequence ID" value="CAF0782330.1"/>
    <property type="molecule type" value="Genomic_DNA"/>
</dbReference>
<organism evidence="5 6">
    <name type="scientific">Adineta ricciae</name>
    <name type="common">Rotifer</name>
    <dbReference type="NCBI Taxonomy" id="249248"/>
    <lineage>
        <taxon>Eukaryota</taxon>
        <taxon>Metazoa</taxon>
        <taxon>Spiralia</taxon>
        <taxon>Gnathifera</taxon>
        <taxon>Rotifera</taxon>
        <taxon>Eurotatoria</taxon>
        <taxon>Bdelloidea</taxon>
        <taxon>Adinetida</taxon>
        <taxon>Adinetidae</taxon>
        <taxon>Adineta</taxon>
    </lineage>
</organism>
<evidence type="ECO:0000313" key="5">
    <source>
        <dbReference type="EMBL" id="CAF0782330.1"/>
    </source>
</evidence>
<feature type="domain" description="K Homology" evidence="4">
    <location>
        <begin position="136"/>
        <end position="207"/>
    </location>
</feature>
<dbReference type="InterPro" id="IPR036612">
    <property type="entry name" value="KH_dom_type_1_sf"/>
</dbReference>
<dbReference type="CDD" id="cd22432">
    <property type="entry name" value="KH-I_HNRNPK_rpt1"/>
    <property type="match status" value="1"/>
</dbReference>
<evidence type="ECO:0000256" key="2">
    <source>
        <dbReference type="PROSITE-ProRule" id="PRU00117"/>
    </source>
</evidence>
<feature type="compositionally biased region" description="Pro residues" evidence="3">
    <location>
        <begin position="254"/>
        <end position="274"/>
    </location>
</feature>
<reference evidence="5" key="1">
    <citation type="submission" date="2021-02" db="EMBL/GenBank/DDBJ databases">
        <authorList>
            <person name="Nowell W R."/>
        </authorList>
    </citation>
    <scope>NUCLEOTIDE SEQUENCE</scope>
</reference>
<feature type="domain" description="K Homology" evidence="4">
    <location>
        <begin position="60"/>
        <end position="128"/>
    </location>
</feature>
<gene>
    <name evidence="5" type="ORF">EDS130_LOCUS3901</name>
</gene>
<feature type="compositionally biased region" description="Low complexity" evidence="3">
    <location>
        <begin position="28"/>
        <end position="52"/>
    </location>
</feature>